<feature type="domain" description="SLH" evidence="3">
    <location>
        <begin position="641"/>
        <end position="704"/>
    </location>
</feature>
<sequence length="825" mass="88967">MSSASTSRKLAASLSVATAAFVVAVPIAASSTTAASAAEITSIADIQGTSDTSPLVNKTVTTSGQVTAVYAEGGLRGYTIQTAGTGGENDPTPGISDGLFIYSPDTVGSVHIGDYVEVTGTISEYHGLTQMTVAQGKIRQVPTRIIPVQPYKGAFPDTSAGREELESMLLQPTGNITVTDNFNTNRYGEIKLTSGTTPLRTATDVVAPGEAAKAYEAANAEKDFIVDDGATVDYTRGGKDIPLPYLSEQNPVRVGSAVTFTQPTVLLYSFDEWRLNPTEPITGASNPATIPATFTNTRTAAPEKVGGDYTIASFNVLNYFSTTGDELTGCTFYTDRAKNPITVNSGCDARGAANDENLKRQQDKIVAAINTMNTSILSLEEIENSAAFGKNRDEALNTLVAALNDDAGFERWKAVPSPEALPGQEDVIRTAFIYQDDQVQPQGDSEILLDSDAFNNARKPLAQTFEPVGSKVKGDEFVAIVNHFKSKGSGSGVNADQGDGQGASNADRKKQAQALVAFADQEKKENKTDNVVLLGDFNSYSKEDPMKILADAGYINIGDQFDAGYSYVYSGRQGSLDHVLASPSMFKQVTGADVWNINSVESIAFEYSRYNYNATNFYQPNAYRSSDHDPKVVGFNLRADAPISFTDVPGNSPFYSEIMWLAQSGITQGWDDGTFRPHDNISRGAMAAFFYRMAGEPEYNAPAQSKFSDVSTTHPFYKEISWMAEQGITTGWADGTFRPEAPVERAAMAAFFYRVAGSPHYVAPRSAEFSDVQPGGAFYKEISWMHSKGISTGWDDGTYRPADPIKRDAMAAFIYRYEHNVAGKK</sequence>
<proteinExistence type="predicted"/>
<dbReference type="GO" id="GO:0004519">
    <property type="term" value="F:endonuclease activity"/>
    <property type="evidence" value="ECO:0007669"/>
    <property type="project" value="UniProtKB-KW"/>
</dbReference>
<accession>A0A7H2BHG6</accession>
<evidence type="ECO:0000256" key="2">
    <source>
        <dbReference type="SAM" id="SignalP"/>
    </source>
</evidence>
<dbReference type="AlphaFoldDB" id="A0A7H2BHG6"/>
<dbReference type="PROSITE" id="PS51272">
    <property type="entry name" value="SLH"/>
    <property type="match status" value="3"/>
</dbReference>
<dbReference type="InterPro" id="IPR005135">
    <property type="entry name" value="Endo/exonuclease/phosphatase"/>
</dbReference>
<dbReference type="CDD" id="cd04486">
    <property type="entry name" value="YhcR_OBF_like"/>
    <property type="match status" value="1"/>
</dbReference>
<evidence type="ECO:0000256" key="1">
    <source>
        <dbReference type="SAM" id="MobiDB-lite"/>
    </source>
</evidence>
<dbReference type="InterPro" id="IPR001119">
    <property type="entry name" value="SLH_dom"/>
</dbReference>
<dbReference type="NCBIfam" id="NF033681">
    <property type="entry name" value="ExeM_NucH_DNase"/>
    <property type="match status" value="1"/>
</dbReference>
<feature type="domain" description="SLH" evidence="3">
    <location>
        <begin position="705"/>
        <end position="766"/>
    </location>
</feature>
<evidence type="ECO:0000313" key="4">
    <source>
        <dbReference type="EMBL" id="QNV39112.1"/>
    </source>
</evidence>
<gene>
    <name evidence="4" type="ORF">IDM48_06705</name>
</gene>
<dbReference type="Pfam" id="PF03372">
    <property type="entry name" value="Exo_endo_phos"/>
    <property type="match status" value="1"/>
</dbReference>
<dbReference type="Pfam" id="PF00395">
    <property type="entry name" value="SLH"/>
    <property type="match status" value="3"/>
</dbReference>
<dbReference type="Proteomes" id="UP000516421">
    <property type="component" value="Chromosome"/>
</dbReference>
<dbReference type="KEGG" id="rama:IDM48_06705"/>
<dbReference type="EMBL" id="CP061538">
    <property type="protein sequence ID" value="QNV39112.1"/>
    <property type="molecule type" value="Genomic_DNA"/>
</dbReference>
<keyword evidence="4" id="KW-0378">Hydrolase</keyword>
<dbReference type="RefSeq" id="WP_190616621.1">
    <property type="nucleotide sequence ID" value="NZ_CP061538.1"/>
</dbReference>
<keyword evidence="4" id="KW-0255">Endonuclease</keyword>
<dbReference type="Gene3D" id="3.60.10.10">
    <property type="entry name" value="Endonuclease/exonuclease/phosphatase"/>
    <property type="match status" value="1"/>
</dbReference>
<protein>
    <submittedName>
        <fullName evidence="4">ExeM/NucH family extracellular endonuclease</fullName>
    </submittedName>
</protein>
<feature type="chain" id="PRO_5028816411" evidence="2">
    <location>
        <begin position="38"/>
        <end position="825"/>
    </location>
</feature>
<reference evidence="4 5" key="1">
    <citation type="submission" date="2020-09" db="EMBL/GenBank/DDBJ databases">
        <title>Investigation of environmental microbe.</title>
        <authorList>
            <person name="Ou Y."/>
            <person name="Kang Q."/>
        </authorList>
    </citation>
    <scope>NUCLEOTIDE SEQUENCE [LARGE SCALE GENOMIC DNA]</scope>
    <source>
        <strain evidence="4 5">KJZ-9</strain>
    </source>
</reference>
<evidence type="ECO:0000313" key="5">
    <source>
        <dbReference type="Proteomes" id="UP000516421"/>
    </source>
</evidence>
<dbReference type="PANTHER" id="PTHR42834">
    <property type="entry name" value="ENDONUCLEASE/EXONUCLEASE/PHOSPHATASE FAMILY PROTEIN (AFU_ORTHOLOGUE AFUA_3G09210)"/>
    <property type="match status" value="1"/>
</dbReference>
<keyword evidence="5" id="KW-1185">Reference proteome</keyword>
<organism evidence="4 5">
    <name type="scientific">Rothia amarae</name>
    <dbReference type="NCBI Taxonomy" id="169480"/>
    <lineage>
        <taxon>Bacteria</taxon>
        <taxon>Bacillati</taxon>
        <taxon>Actinomycetota</taxon>
        <taxon>Actinomycetes</taxon>
        <taxon>Micrococcales</taxon>
        <taxon>Micrococcaceae</taxon>
        <taxon>Rothia</taxon>
    </lineage>
</organism>
<feature type="domain" description="SLH" evidence="3">
    <location>
        <begin position="768"/>
        <end position="825"/>
    </location>
</feature>
<dbReference type="InterPro" id="IPR036691">
    <property type="entry name" value="Endo/exonu/phosph_ase_sf"/>
</dbReference>
<dbReference type="InterPro" id="IPR047971">
    <property type="entry name" value="ExeM-like"/>
</dbReference>
<keyword evidence="2" id="KW-0732">Signal</keyword>
<name>A0A7H2BHG6_9MICC</name>
<evidence type="ECO:0000259" key="3">
    <source>
        <dbReference type="PROSITE" id="PS51272"/>
    </source>
</evidence>
<dbReference type="SUPFAM" id="SSF56219">
    <property type="entry name" value="DNase I-like"/>
    <property type="match status" value="1"/>
</dbReference>
<feature type="region of interest" description="Disordered" evidence="1">
    <location>
        <begin position="488"/>
        <end position="507"/>
    </location>
</feature>
<keyword evidence="4" id="KW-0540">Nuclease</keyword>
<dbReference type="PANTHER" id="PTHR42834:SF1">
    <property type="entry name" value="ENDONUCLEASE_EXONUCLEASE_PHOSPHATASE FAMILY PROTEIN (AFU_ORTHOLOGUE AFUA_3G09210)"/>
    <property type="match status" value="1"/>
</dbReference>
<dbReference type="CDD" id="cd10283">
    <property type="entry name" value="MnuA_DNase1-like"/>
    <property type="match status" value="1"/>
</dbReference>
<feature type="signal peptide" evidence="2">
    <location>
        <begin position="1"/>
        <end position="37"/>
    </location>
</feature>